<dbReference type="Proteomes" id="UP000655589">
    <property type="component" value="Unassembled WGS sequence"/>
</dbReference>
<name>A0A8H9L6I9_9MICO</name>
<proteinExistence type="predicted"/>
<accession>A0A8H9L6I9</accession>
<reference evidence="1" key="1">
    <citation type="journal article" date="2014" name="Int. J. Syst. Evol. Microbiol.">
        <title>Complete genome sequence of Corynebacterium casei LMG S-19264T (=DSM 44701T), isolated from a smear-ripened cheese.</title>
        <authorList>
            <consortium name="US DOE Joint Genome Institute (JGI-PGF)"/>
            <person name="Walter F."/>
            <person name="Albersmeier A."/>
            <person name="Kalinowski J."/>
            <person name="Ruckert C."/>
        </authorList>
    </citation>
    <scope>NUCLEOTIDE SEQUENCE</scope>
    <source>
        <strain evidence="1">JCM 3051</strain>
    </source>
</reference>
<dbReference type="AlphaFoldDB" id="A0A8H9L6I9"/>
<dbReference type="EMBL" id="BMPT01000027">
    <property type="protein sequence ID" value="GGM43374.1"/>
    <property type="molecule type" value="Genomic_DNA"/>
</dbReference>
<evidence type="ECO:0000313" key="2">
    <source>
        <dbReference type="Proteomes" id="UP000655589"/>
    </source>
</evidence>
<evidence type="ECO:0000313" key="1">
    <source>
        <dbReference type="EMBL" id="GGM43374.1"/>
    </source>
</evidence>
<keyword evidence="2" id="KW-1185">Reference proteome</keyword>
<protein>
    <submittedName>
        <fullName evidence="1">Uncharacterized protein</fullName>
    </submittedName>
</protein>
<organism evidence="1 2">
    <name type="scientific">Promicromonospora citrea</name>
    <dbReference type="NCBI Taxonomy" id="43677"/>
    <lineage>
        <taxon>Bacteria</taxon>
        <taxon>Bacillati</taxon>
        <taxon>Actinomycetota</taxon>
        <taxon>Actinomycetes</taxon>
        <taxon>Micrococcales</taxon>
        <taxon>Promicromonosporaceae</taxon>
        <taxon>Promicromonospora</taxon>
    </lineage>
</organism>
<gene>
    <name evidence="1" type="ORF">GCM10010102_43600</name>
</gene>
<sequence>MTFRSLGAEDATAVAEALAGSRSHVDQASGSPARIQLGLAQRAAILRLERLAGGG</sequence>
<comment type="caution">
    <text evidence="1">The sequence shown here is derived from an EMBL/GenBank/DDBJ whole genome shotgun (WGS) entry which is preliminary data.</text>
</comment>
<reference evidence="1" key="2">
    <citation type="submission" date="2020-09" db="EMBL/GenBank/DDBJ databases">
        <authorList>
            <person name="Sun Q."/>
            <person name="Ohkuma M."/>
        </authorList>
    </citation>
    <scope>NUCLEOTIDE SEQUENCE</scope>
    <source>
        <strain evidence="1">JCM 3051</strain>
    </source>
</reference>